<reference evidence="3 4" key="1">
    <citation type="submission" date="2019-07" db="EMBL/GenBank/DDBJ databases">
        <title>Genomic Encyclopedia of Archaeal and Bacterial Type Strains, Phase II (KMG-II): from individual species to whole genera.</title>
        <authorList>
            <person name="Goeker M."/>
        </authorList>
    </citation>
    <scope>NUCLEOTIDE SEQUENCE [LARGE SCALE GENOMIC DNA]</scope>
    <source>
        <strain evidence="3 4">DSM 46842</strain>
    </source>
</reference>
<dbReference type="Pfam" id="PF04069">
    <property type="entry name" value="OpuAC"/>
    <property type="match status" value="1"/>
</dbReference>
<proteinExistence type="predicted"/>
<dbReference type="Proteomes" id="UP000322499">
    <property type="component" value="Unassembled WGS sequence"/>
</dbReference>
<feature type="domain" description="ABC-type glycine betaine transport system substrate-binding" evidence="2">
    <location>
        <begin position="48"/>
        <end position="319"/>
    </location>
</feature>
<evidence type="ECO:0000313" key="3">
    <source>
        <dbReference type="EMBL" id="TYP83799.1"/>
    </source>
</evidence>
<sequence>MGSPRRSAAVLAAATLLMTGCGLQSASTFTPDAAAGEIEPIGSVEGAPITVGAKNFTEQLILGKIAVIALQVAGFDVTDRSGIPGAAPARAAMLEGETDMQWEYTGTGWINYLGMGEGIPDEDAQWAAVRDADAENGITWLPPAEANNTYAFAVRSEAVDELGGVATLSDIAALPVEERTFCLESEFATRVDGFEPMLEAYGIPLGDPQGVPRDNISILDTGAVYTATDEGESCNFGEVFTTDGRIASLDLTVLEDDLGYFPAYNISPIVLTETLEEYPEIADVFAEITPRLTDEVMIELNGRVDVGGEDPAEVALDWLVSEGLVTRG</sequence>
<gene>
    <name evidence="3" type="ORF">BD833_11539</name>
</gene>
<evidence type="ECO:0000256" key="1">
    <source>
        <dbReference type="SAM" id="SignalP"/>
    </source>
</evidence>
<evidence type="ECO:0000313" key="4">
    <source>
        <dbReference type="Proteomes" id="UP000322499"/>
    </source>
</evidence>
<evidence type="ECO:0000259" key="2">
    <source>
        <dbReference type="Pfam" id="PF04069"/>
    </source>
</evidence>
<dbReference type="CDD" id="cd13611">
    <property type="entry name" value="PBP2_YehZ"/>
    <property type="match status" value="1"/>
</dbReference>
<dbReference type="SUPFAM" id="SSF53850">
    <property type="entry name" value="Periplasmic binding protein-like II"/>
    <property type="match status" value="1"/>
</dbReference>
<dbReference type="GO" id="GO:0043190">
    <property type="term" value="C:ATP-binding cassette (ABC) transporter complex"/>
    <property type="evidence" value="ECO:0007669"/>
    <property type="project" value="InterPro"/>
</dbReference>
<dbReference type="EMBL" id="VNHW01000015">
    <property type="protein sequence ID" value="TYP83799.1"/>
    <property type="molecule type" value="Genomic_DNA"/>
</dbReference>
<protein>
    <submittedName>
        <fullName evidence="3">Osmoprotectant transport system substrate-binding protein</fullName>
    </submittedName>
</protein>
<keyword evidence="4" id="KW-1185">Reference proteome</keyword>
<dbReference type="PROSITE" id="PS51257">
    <property type="entry name" value="PROKAR_LIPOPROTEIN"/>
    <property type="match status" value="1"/>
</dbReference>
<name>A0A5S5CNW1_9ACTN</name>
<dbReference type="AlphaFoldDB" id="A0A5S5CNW1"/>
<dbReference type="Gene3D" id="3.40.190.120">
    <property type="entry name" value="Osmoprotection protein (prox), domain 2"/>
    <property type="match status" value="1"/>
</dbReference>
<feature type="signal peptide" evidence="1">
    <location>
        <begin position="1"/>
        <end position="26"/>
    </location>
</feature>
<organism evidence="3 4">
    <name type="scientific">Blastococcus xanthinilyticus</name>
    <dbReference type="NCBI Taxonomy" id="1564164"/>
    <lineage>
        <taxon>Bacteria</taxon>
        <taxon>Bacillati</taxon>
        <taxon>Actinomycetota</taxon>
        <taxon>Actinomycetes</taxon>
        <taxon>Geodermatophilales</taxon>
        <taxon>Geodermatophilaceae</taxon>
        <taxon>Blastococcus</taxon>
    </lineage>
</organism>
<keyword evidence="1" id="KW-0732">Signal</keyword>
<accession>A0A5S5CNW1</accession>
<dbReference type="RefSeq" id="WP_166534735.1">
    <property type="nucleotide sequence ID" value="NZ_VNHW01000015.1"/>
</dbReference>
<dbReference type="Gene3D" id="3.40.190.10">
    <property type="entry name" value="Periplasmic binding protein-like II"/>
    <property type="match status" value="1"/>
</dbReference>
<dbReference type="GO" id="GO:0022857">
    <property type="term" value="F:transmembrane transporter activity"/>
    <property type="evidence" value="ECO:0007669"/>
    <property type="project" value="InterPro"/>
</dbReference>
<dbReference type="InterPro" id="IPR007210">
    <property type="entry name" value="ABC_Gly_betaine_transp_sub-bd"/>
</dbReference>
<feature type="chain" id="PRO_5038480895" evidence="1">
    <location>
        <begin position="27"/>
        <end position="328"/>
    </location>
</feature>
<comment type="caution">
    <text evidence="3">The sequence shown here is derived from an EMBL/GenBank/DDBJ whole genome shotgun (WGS) entry which is preliminary data.</text>
</comment>